<reference evidence="14 15" key="2">
    <citation type="journal article" date="2021" name="AMB Express">
        <title>Isolation and characterisation of Methylocystis spp. for poly-3-hydroxybutyrate production using waste methane feedstocks.</title>
        <authorList>
            <person name="Rumah B.L."/>
            <person name="Stead C.E."/>
            <person name="Claxton Stevens B.H."/>
            <person name="Minton N.P."/>
            <person name="Grosse-Honebrink A."/>
            <person name="Zhang Y."/>
        </authorList>
    </citation>
    <scope>NUCLEOTIDE SEQUENCE [LARGE SCALE GENOMIC DNA]</scope>
    <source>
        <strain evidence="14 15">BRCS1</strain>
    </source>
</reference>
<feature type="region of interest" description="Disordered" evidence="12">
    <location>
        <begin position="301"/>
        <end position="333"/>
    </location>
</feature>
<dbReference type="PROSITE" id="PS50861">
    <property type="entry name" value="AA_TRNA_LIGASE_II_GLYAB"/>
    <property type="match status" value="1"/>
</dbReference>
<keyword evidence="15" id="KW-1185">Reference proteome</keyword>
<gene>
    <name evidence="11" type="primary">glyS</name>
    <name evidence="14" type="ORF">F7D13_03090</name>
</gene>
<dbReference type="Pfam" id="PF02092">
    <property type="entry name" value="tRNA_synt_2f"/>
    <property type="match status" value="2"/>
</dbReference>
<name>A0ABX6EF92_9HYPH</name>
<dbReference type="SUPFAM" id="SSF109604">
    <property type="entry name" value="HD-domain/PDEase-like"/>
    <property type="match status" value="1"/>
</dbReference>
<comment type="subunit">
    <text evidence="3 11">Tetramer of two alpha and two beta subunits.</text>
</comment>
<accession>A0ABX6EF92</accession>
<evidence type="ECO:0000256" key="9">
    <source>
        <dbReference type="ARBA" id="ARBA00023146"/>
    </source>
</evidence>
<proteinExistence type="inferred from homology"/>
<evidence type="ECO:0000256" key="3">
    <source>
        <dbReference type="ARBA" id="ARBA00011209"/>
    </source>
</evidence>
<feature type="domain" description="DALR anticodon binding" evidence="13">
    <location>
        <begin position="648"/>
        <end position="751"/>
    </location>
</feature>
<reference evidence="15" key="1">
    <citation type="submission" date="2019-09" db="EMBL/GenBank/DDBJ databases">
        <title>Isolation and complete genome sequencing of Methylocystis species.</title>
        <authorList>
            <person name="Rumah B.L."/>
            <person name="Stead C.E."/>
            <person name="Stevens B.C."/>
            <person name="Minton N.P."/>
            <person name="Grosse-Honebrink A."/>
            <person name="Zhang Y."/>
        </authorList>
    </citation>
    <scope>NUCLEOTIDE SEQUENCE [LARGE SCALE GENOMIC DNA]</scope>
    <source>
        <strain evidence="15">BRCS1</strain>
    </source>
</reference>
<dbReference type="InterPro" id="IPR008909">
    <property type="entry name" value="DALR_anticod-bd"/>
</dbReference>
<feature type="compositionally biased region" description="Polar residues" evidence="12">
    <location>
        <begin position="314"/>
        <end position="324"/>
    </location>
</feature>
<keyword evidence="4 11" id="KW-0963">Cytoplasm</keyword>
<dbReference type="Proteomes" id="UP000424673">
    <property type="component" value="Chromosome"/>
</dbReference>
<keyword evidence="9 11" id="KW-0030">Aminoacyl-tRNA synthetase</keyword>
<evidence type="ECO:0000256" key="12">
    <source>
        <dbReference type="SAM" id="MobiDB-lite"/>
    </source>
</evidence>
<keyword evidence="8 11" id="KW-0648">Protein biosynthesis</keyword>
<evidence type="ECO:0000313" key="15">
    <source>
        <dbReference type="Proteomes" id="UP000424673"/>
    </source>
</evidence>
<dbReference type="GO" id="GO:0004820">
    <property type="term" value="F:glycine-tRNA ligase activity"/>
    <property type="evidence" value="ECO:0007669"/>
    <property type="project" value="UniProtKB-EC"/>
</dbReference>
<evidence type="ECO:0000256" key="8">
    <source>
        <dbReference type="ARBA" id="ARBA00022917"/>
    </source>
</evidence>
<comment type="catalytic activity">
    <reaction evidence="10 11">
        <text>tRNA(Gly) + glycine + ATP = glycyl-tRNA(Gly) + AMP + diphosphate</text>
        <dbReference type="Rhea" id="RHEA:16013"/>
        <dbReference type="Rhea" id="RHEA-COMP:9664"/>
        <dbReference type="Rhea" id="RHEA-COMP:9683"/>
        <dbReference type="ChEBI" id="CHEBI:30616"/>
        <dbReference type="ChEBI" id="CHEBI:33019"/>
        <dbReference type="ChEBI" id="CHEBI:57305"/>
        <dbReference type="ChEBI" id="CHEBI:78442"/>
        <dbReference type="ChEBI" id="CHEBI:78522"/>
        <dbReference type="ChEBI" id="CHEBI:456215"/>
        <dbReference type="EC" id="6.1.1.14"/>
    </reaction>
</comment>
<evidence type="ECO:0000256" key="6">
    <source>
        <dbReference type="ARBA" id="ARBA00022741"/>
    </source>
</evidence>
<sequence length="767" mass="83406">MSDLLLELFSEEIPARMQRQAADDLKRLVTNALVERGLTYEGAAPYATPRRLALQLVGLPSRQPDIREERKGPRVGAPEAAVAGFLKSAGLASLDQATIAKDKKGAEFYLAVIERAGAETIDVLAEILPAIIKSFPWPKSMRWGAASERGDSLRWVRPLHSIVATFGPETESPDIVRFEVDGIASGNVTHGHRFLAPHPIRVKRFEDYALSLERAMVVIDPARRRDIILHDAKDLAFAQGLELVEDAGLLEEVAGLVEWPVTLLGAFDESFLSIPPEVIRATIRVNQKCFVLRNHPPLEGEGRAEGAGWGGGSSTARVTPTRQASPADLPPQGGGELAPRFILVSNIEASDGGATVVAGNERVIAARLSDAKFFYETDLKTRLEERLPKLDAIVFHEKLGTQGERVKRIAALAKELAPIVGADAFLAERAAMLCKADLVSEMVGEFPELQGLMGRYYAAAQGEDASVAAAIEEHYKPQGPGDRIPTDPTSIAVALADKLDTLVGFWAIDEKPTGSKDPYALRRAALGVIRIVLENELRLPLHGVMAGLVPAIHAQRDDVDARNKSGHDVAADLLEFFIDRLKVYLRDKGARHDLIDAALGAVPETEAPSPSPQGGREAPLQDDLLMITRKVEALDTFLSTDDGKNLLAGYKRASNILKAEEKKDGPDAYAHRHAPNLRIEPQEHKLAAAIARAREETAEHLSKEDFAGAMRALSKLREPVDVFFDDVTVNADNADLRLNRLRLLAELRRVMMGVADFGKIAGESATA</sequence>
<dbReference type="PANTHER" id="PTHR30075:SF2">
    <property type="entry name" value="GLYCINE--TRNA LIGASE, CHLOROPLASTIC_MITOCHONDRIAL 2"/>
    <property type="match status" value="1"/>
</dbReference>
<dbReference type="NCBIfam" id="TIGR00211">
    <property type="entry name" value="glyS"/>
    <property type="match status" value="1"/>
</dbReference>
<keyword evidence="6 11" id="KW-0547">Nucleotide-binding</keyword>
<evidence type="ECO:0000259" key="13">
    <source>
        <dbReference type="Pfam" id="PF05746"/>
    </source>
</evidence>
<comment type="similarity">
    <text evidence="2 11">Belongs to the class-II aminoacyl-tRNA synthetase family.</text>
</comment>
<evidence type="ECO:0000256" key="7">
    <source>
        <dbReference type="ARBA" id="ARBA00022840"/>
    </source>
</evidence>
<evidence type="ECO:0000256" key="2">
    <source>
        <dbReference type="ARBA" id="ARBA00008226"/>
    </source>
</evidence>
<dbReference type="PRINTS" id="PR01045">
    <property type="entry name" value="TRNASYNTHGB"/>
</dbReference>
<dbReference type="Pfam" id="PF05746">
    <property type="entry name" value="DALR_1"/>
    <property type="match status" value="1"/>
</dbReference>
<evidence type="ECO:0000313" key="14">
    <source>
        <dbReference type="EMBL" id="QGM93084.1"/>
    </source>
</evidence>
<dbReference type="EMBL" id="CP044328">
    <property type="protein sequence ID" value="QGM93084.1"/>
    <property type="molecule type" value="Genomic_DNA"/>
</dbReference>
<evidence type="ECO:0000256" key="10">
    <source>
        <dbReference type="ARBA" id="ARBA00047937"/>
    </source>
</evidence>
<evidence type="ECO:0000256" key="4">
    <source>
        <dbReference type="ARBA" id="ARBA00022490"/>
    </source>
</evidence>
<comment type="subcellular location">
    <subcellularLocation>
        <location evidence="1 11">Cytoplasm</location>
    </subcellularLocation>
</comment>
<dbReference type="PANTHER" id="PTHR30075">
    <property type="entry name" value="GLYCYL-TRNA SYNTHETASE"/>
    <property type="match status" value="1"/>
</dbReference>
<protein>
    <recommendedName>
        <fullName evidence="11">Glycine--tRNA ligase beta subunit</fullName>
        <ecNumber evidence="11">6.1.1.14</ecNumber>
    </recommendedName>
    <alternativeName>
        <fullName evidence="11">Glycyl-tRNA synthetase beta subunit</fullName>
        <shortName evidence="11">GlyRS</shortName>
    </alternativeName>
</protein>
<evidence type="ECO:0000256" key="1">
    <source>
        <dbReference type="ARBA" id="ARBA00004496"/>
    </source>
</evidence>
<dbReference type="InterPro" id="IPR006194">
    <property type="entry name" value="Gly-tRNA-synth_heterodimer"/>
</dbReference>
<dbReference type="HAMAP" id="MF_00255">
    <property type="entry name" value="Gly_tRNA_synth_beta"/>
    <property type="match status" value="1"/>
</dbReference>
<keyword evidence="5 11" id="KW-0436">Ligase</keyword>
<dbReference type="RefSeq" id="WP_154450972.1">
    <property type="nucleotide sequence ID" value="NZ_CP044328.1"/>
</dbReference>
<evidence type="ECO:0000256" key="11">
    <source>
        <dbReference type="HAMAP-Rule" id="MF_00255"/>
    </source>
</evidence>
<dbReference type="EC" id="6.1.1.14" evidence="11"/>
<keyword evidence="7 11" id="KW-0067">ATP-binding</keyword>
<dbReference type="InterPro" id="IPR015944">
    <property type="entry name" value="Gly-tRNA-synth_bsu"/>
</dbReference>
<evidence type="ECO:0000256" key="5">
    <source>
        <dbReference type="ARBA" id="ARBA00022598"/>
    </source>
</evidence>
<organism evidence="14 15">
    <name type="scientific">Methylocystis rosea</name>
    <dbReference type="NCBI Taxonomy" id="173366"/>
    <lineage>
        <taxon>Bacteria</taxon>
        <taxon>Pseudomonadati</taxon>
        <taxon>Pseudomonadota</taxon>
        <taxon>Alphaproteobacteria</taxon>
        <taxon>Hyphomicrobiales</taxon>
        <taxon>Methylocystaceae</taxon>
        <taxon>Methylocystis</taxon>
    </lineage>
</organism>